<name>M1ZF45_9FIRM</name>
<dbReference type="InterPro" id="IPR008920">
    <property type="entry name" value="TF_FadR/GntR_C"/>
</dbReference>
<dbReference type="Gene3D" id="1.10.10.10">
    <property type="entry name" value="Winged helix-like DNA-binding domain superfamily/Winged helix DNA-binding domain"/>
    <property type="match status" value="1"/>
</dbReference>
<dbReference type="Pfam" id="PF07729">
    <property type="entry name" value="FCD"/>
    <property type="match status" value="1"/>
</dbReference>
<dbReference type="CDD" id="cd07377">
    <property type="entry name" value="WHTH_GntR"/>
    <property type="match status" value="1"/>
</dbReference>
<dbReference type="SMART" id="SM00345">
    <property type="entry name" value="HTH_GNTR"/>
    <property type="match status" value="1"/>
</dbReference>
<evidence type="ECO:0000313" key="6">
    <source>
        <dbReference type="Proteomes" id="UP000245423"/>
    </source>
</evidence>
<gene>
    <name evidence="5" type="ORF">CUESP1_1106</name>
</gene>
<sequence>MKKNSNGATSDEVTEKLRDAIISGEFIPRERLIEDELAIRFQTSRTPVREAIRNLASVGLIKIEPYKGAVVADINADEIREIYIVRANLEGLATKLATPNIPNETLIFLDNMLEEMEKSIIQGDRNQFGKWNIKFHTTIYSYCQNKILYQLIEELLDRSALFRQSSWESQRHLKVVMKSHRELLSAIVERNAKKAQDIVEEHIQLYIAESLSNNE</sequence>
<evidence type="ECO:0000259" key="4">
    <source>
        <dbReference type="PROSITE" id="PS50949"/>
    </source>
</evidence>
<keyword evidence="1" id="KW-0805">Transcription regulation</keyword>
<accession>M1ZF45</accession>
<dbReference type="Proteomes" id="UP000245423">
    <property type="component" value="Chromosome 1"/>
</dbReference>
<dbReference type="PANTHER" id="PTHR43537">
    <property type="entry name" value="TRANSCRIPTIONAL REGULATOR, GNTR FAMILY"/>
    <property type="match status" value="1"/>
</dbReference>
<reference evidence="5 6" key="1">
    <citation type="submission" date="2016-11" db="EMBL/GenBank/DDBJ databases">
        <authorList>
            <person name="Manzoor S."/>
        </authorList>
    </citation>
    <scope>NUCLEOTIDE SEQUENCE [LARGE SCALE GENOMIC DNA]</scope>
    <source>
        <strain evidence="5">Clostridium ultunense strain Esp</strain>
    </source>
</reference>
<dbReference type="GO" id="GO:0003677">
    <property type="term" value="F:DNA binding"/>
    <property type="evidence" value="ECO:0007669"/>
    <property type="project" value="UniProtKB-KW"/>
</dbReference>
<evidence type="ECO:0000256" key="1">
    <source>
        <dbReference type="ARBA" id="ARBA00023015"/>
    </source>
</evidence>
<dbReference type="RefSeq" id="WP_005587200.1">
    <property type="nucleotide sequence ID" value="NZ_LT669839.1"/>
</dbReference>
<keyword evidence="3" id="KW-0804">Transcription</keyword>
<dbReference type="Pfam" id="PF00392">
    <property type="entry name" value="GntR"/>
    <property type="match status" value="1"/>
</dbReference>
<keyword evidence="2" id="KW-0238">DNA-binding</keyword>
<dbReference type="SUPFAM" id="SSF46785">
    <property type="entry name" value="Winged helix' DNA-binding domain"/>
    <property type="match status" value="1"/>
</dbReference>
<protein>
    <submittedName>
        <fullName evidence="5">Putative Uncharacterized HTH-type transcriptional regulator YdhC</fullName>
    </submittedName>
</protein>
<dbReference type="PANTHER" id="PTHR43537:SF24">
    <property type="entry name" value="GLUCONATE OPERON TRANSCRIPTIONAL REPRESSOR"/>
    <property type="match status" value="1"/>
</dbReference>
<evidence type="ECO:0000256" key="3">
    <source>
        <dbReference type="ARBA" id="ARBA00023163"/>
    </source>
</evidence>
<dbReference type="InterPro" id="IPR036390">
    <property type="entry name" value="WH_DNA-bd_sf"/>
</dbReference>
<dbReference type="PROSITE" id="PS50949">
    <property type="entry name" value="HTH_GNTR"/>
    <property type="match status" value="1"/>
</dbReference>
<dbReference type="SUPFAM" id="SSF48008">
    <property type="entry name" value="GntR ligand-binding domain-like"/>
    <property type="match status" value="1"/>
</dbReference>
<dbReference type="Gene3D" id="1.20.120.530">
    <property type="entry name" value="GntR ligand-binding domain-like"/>
    <property type="match status" value="1"/>
</dbReference>
<dbReference type="AlphaFoldDB" id="M1ZF45"/>
<dbReference type="SMART" id="SM00895">
    <property type="entry name" value="FCD"/>
    <property type="match status" value="1"/>
</dbReference>
<dbReference type="InterPro" id="IPR000524">
    <property type="entry name" value="Tscrpt_reg_HTH_GntR"/>
</dbReference>
<dbReference type="OrthoDB" id="154206at2"/>
<dbReference type="GO" id="GO:0003700">
    <property type="term" value="F:DNA-binding transcription factor activity"/>
    <property type="evidence" value="ECO:0007669"/>
    <property type="project" value="InterPro"/>
</dbReference>
<evidence type="ECO:0000256" key="2">
    <source>
        <dbReference type="ARBA" id="ARBA00023125"/>
    </source>
</evidence>
<dbReference type="InterPro" id="IPR011711">
    <property type="entry name" value="GntR_C"/>
</dbReference>
<dbReference type="EMBL" id="LT669839">
    <property type="protein sequence ID" value="SHD76480.1"/>
    <property type="molecule type" value="Genomic_DNA"/>
</dbReference>
<organism evidence="5 6">
    <name type="scientific">[Clostridium] ultunense Esp</name>
    <dbReference type="NCBI Taxonomy" id="1288971"/>
    <lineage>
        <taxon>Bacteria</taxon>
        <taxon>Bacillati</taxon>
        <taxon>Bacillota</taxon>
        <taxon>Tissierellia</taxon>
        <taxon>Tissierellales</taxon>
        <taxon>Tepidimicrobiaceae</taxon>
        <taxon>Schnuerera</taxon>
    </lineage>
</organism>
<evidence type="ECO:0000313" key="5">
    <source>
        <dbReference type="EMBL" id="SHD76480.1"/>
    </source>
</evidence>
<dbReference type="InterPro" id="IPR036388">
    <property type="entry name" value="WH-like_DNA-bd_sf"/>
</dbReference>
<keyword evidence="6" id="KW-1185">Reference proteome</keyword>
<proteinExistence type="predicted"/>
<feature type="domain" description="HTH gntR-type" evidence="4">
    <location>
        <begin position="7"/>
        <end position="74"/>
    </location>
</feature>
<dbReference type="HOGENOM" id="CLU_017584_5_4_9"/>